<dbReference type="RefSeq" id="WP_304448872.1">
    <property type="nucleotide sequence ID" value="NZ_JARRAH010000001.1"/>
</dbReference>
<dbReference type="AlphaFoldDB" id="A0ABD5U9U4"/>
<accession>A0ABD5U9U4</accession>
<organism evidence="2 3">
    <name type="scientific">Halomarina ordinaria</name>
    <dbReference type="NCBI Taxonomy" id="3033939"/>
    <lineage>
        <taxon>Archaea</taxon>
        <taxon>Methanobacteriati</taxon>
        <taxon>Methanobacteriota</taxon>
        <taxon>Stenosarchaea group</taxon>
        <taxon>Halobacteria</taxon>
        <taxon>Halobacteriales</taxon>
        <taxon>Natronomonadaceae</taxon>
        <taxon>Halomarina</taxon>
    </lineage>
</organism>
<dbReference type="Pfam" id="PF09997">
    <property type="entry name" value="DUF2238"/>
    <property type="match status" value="1"/>
</dbReference>
<keyword evidence="1" id="KW-0472">Membrane</keyword>
<feature type="transmembrane region" description="Helical" evidence="1">
    <location>
        <begin position="16"/>
        <end position="34"/>
    </location>
</feature>
<protein>
    <recommendedName>
        <fullName evidence="4">DUF2238 domain-containing protein</fullName>
    </recommendedName>
</protein>
<name>A0ABD5U9U4_9EURY</name>
<comment type="caution">
    <text evidence="2">The sequence shown here is derived from an EMBL/GenBank/DDBJ whole genome shotgun (WGS) entry which is preliminary data.</text>
</comment>
<feature type="transmembrane region" description="Helical" evidence="1">
    <location>
        <begin position="107"/>
        <end position="124"/>
    </location>
</feature>
<evidence type="ECO:0000313" key="3">
    <source>
        <dbReference type="Proteomes" id="UP001596406"/>
    </source>
</evidence>
<dbReference type="InterPro" id="IPR014509">
    <property type="entry name" value="YjdF-like"/>
</dbReference>
<feature type="transmembrane region" description="Helical" evidence="1">
    <location>
        <begin position="69"/>
        <end position="87"/>
    </location>
</feature>
<dbReference type="EMBL" id="JBHSXM010000001">
    <property type="protein sequence ID" value="MFC6837205.1"/>
    <property type="molecule type" value="Genomic_DNA"/>
</dbReference>
<feature type="transmembrane region" description="Helical" evidence="1">
    <location>
        <begin position="40"/>
        <end position="57"/>
    </location>
</feature>
<keyword evidence="1" id="KW-0812">Transmembrane</keyword>
<evidence type="ECO:0000313" key="2">
    <source>
        <dbReference type="EMBL" id="MFC6837205.1"/>
    </source>
</evidence>
<reference evidence="2 3" key="1">
    <citation type="journal article" date="2019" name="Int. J. Syst. Evol. Microbiol.">
        <title>The Global Catalogue of Microorganisms (GCM) 10K type strain sequencing project: providing services to taxonomists for standard genome sequencing and annotation.</title>
        <authorList>
            <consortium name="The Broad Institute Genomics Platform"/>
            <consortium name="The Broad Institute Genome Sequencing Center for Infectious Disease"/>
            <person name="Wu L."/>
            <person name="Ma J."/>
        </authorList>
    </citation>
    <scope>NUCLEOTIDE SEQUENCE [LARGE SCALE GENOMIC DNA]</scope>
    <source>
        <strain evidence="2 3">PSRA2</strain>
    </source>
</reference>
<keyword evidence="3" id="KW-1185">Reference proteome</keyword>
<dbReference type="Proteomes" id="UP001596406">
    <property type="component" value="Unassembled WGS sequence"/>
</dbReference>
<feature type="transmembrane region" description="Helical" evidence="1">
    <location>
        <begin position="184"/>
        <end position="203"/>
    </location>
</feature>
<keyword evidence="1" id="KW-1133">Transmembrane helix</keyword>
<sequence>MKVRDRLGLSKRRQGQLVRAMQVGMVLVLVAGLLQGKFGIVVNSSVGLAVTFVPALLRRDARLTMDVGLVLWITTAMFLHALGVLTLPGTSSAYRSVWWWDHVTHALSSSLVAAVGYATARALSTADDDLVLPPRFMFVYLLVFVMAFGVVWELVEFLTSVLAQVAGSQDVLTQYGLGDTMLDLMYNTLGGLLVAVWGTAYLTDVSGQLADRLTTRRAAE</sequence>
<evidence type="ECO:0000256" key="1">
    <source>
        <dbReference type="SAM" id="Phobius"/>
    </source>
</evidence>
<proteinExistence type="predicted"/>
<evidence type="ECO:0008006" key="4">
    <source>
        <dbReference type="Google" id="ProtNLM"/>
    </source>
</evidence>
<feature type="transmembrane region" description="Helical" evidence="1">
    <location>
        <begin position="136"/>
        <end position="155"/>
    </location>
</feature>
<gene>
    <name evidence="2" type="ORF">ACFQHK_11875</name>
</gene>